<dbReference type="SUPFAM" id="SSF48179">
    <property type="entry name" value="6-phosphogluconate dehydrogenase C-terminal domain-like"/>
    <property type="match status" value="1"/>
</dbReference>
<dbReference type="GeneID" id="78315593"/>
<name>A0A1T4JI84_TREPO</name>
<evidence type="ECO:0000256" key="2">
    <source>
        <dbReference type="ARBA" id="ARBA00022857"/>
    </source>
</evidence>
<dbReference type="Proteomes" id="UP000190423">
    <property type="component" value="Unassembled WGS sequence"/>
</dbReference>
<dbReference type="Pfam" id="PF14748">
    <property type="entry name" value="P5CR_dimer"/>
    <property type="match status" value="1"/>
</dbReference>
<evidence type="ECO:0000256" key="4">
    <source>
        <dbReference type="HAMAP-Rule" id="MF_01925"/>
    </source>
</evidence>
<dbReference type="InterPro" id="IPR053790">
    <property type="entry name" value="P5CR-like_CS"/>
</dbReference>
<comment type="similarity">
    <text evidence="1 4 7">Belongs to the pyrroline-5-carboxylate reductase family.</text>
</comment>
<gene>
    <name evidence="4" type="primary">proC</name>
    <name evidence="10" type="ORF">SAMN02745149_00271</name>
</gene>
<comment type="subcellular location">
    <subcellularLocation>
        <location evidence="4">Cytoplasm</location>
    </subcellularLocation>
</comment>
<evidence type="ECO:0000259" key="9">
    <source>
        <dbReference type="Pfam" id="PF14748"/>
    </source>
</evidence>
<dbReference type="GO" id="GO:0004735">
    <property type="term" value="F:pyrroline-5-carboxylate reductase activity"/>
    <property type="evidence" value="ECO:0007669"/>
    <property type="project" value="UniProtKB-UniRule"/>
</dbReference>
<comment type="catalytic activity">
    <reaction evidence="4">
        <text>L-proline + NAD(+) = (S)-1-pyrroline-5-carboxylate + NADH + 2 H(+)</text>
        <dbReference type="Rhea" id="RHEA:14105"/>
        <dbReference type="ChEBI" id="CHEBI:15378"/>
        <dbReference type="ChEBI" id="CHEBI:17388"/>
        <dbReference type="ChEBI" id="CHEBI:57540"/>
        <dbReference type="ChEBI" id="CHEBI:57945"/>
        <dbReference type="ChEBI" id="CHEBI:60039"/>
        <dbReference type="EC" id="1.5.1.2"/>
    </reaction>
</comment>
<proteinExistence type="inferred from homology"/>
<dbReference type="SUPFAM" id="SSF51735">
    <property type="entry name" value="NAD(P)-binding Rossmann-fold domains"/>
    <property type="match status" value="1"/>
</dbReference>
<dbReference type="PROSITE" id="PS51311">
    <property type="entry name" value="SCGB"/>
    <property type="match status" value="1"/>
</dbReference>
<dbReference type="PIRSF" id="PIRSF000193">
    <property type="entry name" value="Pyrrol-5-carb_rd"/>
    <property type="match status" value="1"/>
</dbReference>
<evidence type="ECO:0000259" key="8">
    <source>
        <dbReference type="Pfam" id="PF03807"/>
    </source>
</evidence>
<reference evidence="10 11" key="1">
    <citation type="submission" date="2017-02" db="EMBL/GenBank/DDBJ databases">
        <authorList>
            <person name="Peterson S.W."/>
        </authorList>
    </citation>
    <scope>NUCLEOTIDE SEQUENCE [LARGE SCALE GENOMIC DNA]</scope>
    <source>
        <strain evidence="10 11">ATCC BAA-908</strain>
    </source>
</reference>
<protein>
    <recommendedName>
        <fullName evidence="4 5">Pyrroline-5-carboxylate reductase</fullName>
        <shortName evidence="4">P5C reductase</shortName>
        <shortName evidence="4">P5CR</shortName>
        <ecNumber evidence="4 5">1.5.1.2</ecNumber>
    </recommendedName>
    <alternativeName>
        <fullName evidence="4">PCA reductase</fullName>
    </alternativeName>
</protein>
<comment type="pathway">
    <text evidence="4 7">Amino-acid biosynthesis; L-proline biosynthesis; L-proline from L-glutamate 5-semialdehyde: step 1/1.</text>
</comment>
<dbReference type="EMBL" id="FUWG01000002">
    <property type="protein sequence ID" value="SJZ29777.1"/>
    <property type="molecule type" value="Genomic_DNA"/>
</dbReference>
<evidence type="ECO:0000256" key="5">
    <source>
        <dbReference type="NCBIfam" id="TIGR00112"/>
    </source>
</evidence>
<dbReference type="GO" id="GO:0055129">
    <property type="term" value="P:L-proline biosynthetic process"/>
    <property type="evidence" value="ECO:0007669"/>
    <property type="project" value="UniProtKB-UniRule"/>
</dbReference>
<dbReference type="PROSITE" id="PS00521">
    <property type="entry name" value="P5CR"/>
    <property type="match status" value="1"/>
</dbReference>
<dbReference type="InterPro" id="IPR000304">
    <property type="entry name" value="Pyrroline-COOH_reductase"/>
</dbReference>
<evidence type="ECO:0000313" key="10">
    <source>
        <dbReference type="EMBL" id="SJZ29777.1"/>
    </source>
</evidence>
<dbReference type="InterPro" id="IPR008927">
    <property type="entry name" value="6-PGluconate_DH-like_C_sf"/>
</dbReference>
<feature type="binding site" evidence="6">
    <location>
        <begin position="66"/>
        <end position="69"/>
    </location>
    <ligand>
        <name>NADP(+)</name>
        <dbReference type="ChEBI" id="CHEBI:58349"/>
    </ligand>
</feature>
<evidence type="ECO:0000256" key="6">
    <source>
        <dbReference type="PIRSR" id="PIRSR000193-1"/>
    </source>
</evidence>
<evidence type="ECO:0000256" key="7">
    <source>
        <dbReference type="RuleBase" id="RU003903"/>
    </source>
</evidence>
<keyword evidence="11" id="KW-1185">Reference proteome</keyword>
<evidence type="ECO:0000256" key="1">
    <source>
        <dbReference type="ARBA" id="ARBA00005525"/>
    </source>
</evidence>
<dbReference type="InterPro" id="IPR029036">
    <property type="entry name" value="P5CR_dimer"/>
</dbReference>
<keyword evidence="4" id="KW-0963">Cytoplasm</keyword>
<dbReference type="InterPro" id="IPR016126">
    <property type="entry name" value="Secretoglobin"/>
</dbReference>
<dbReference type="UniPathway" id="UPA00098">
    <property type="reaction ID" value="UER00361"/>
</dbReference>
<dbReference type="PANTHER" id="PTHR11645:SF0">
    <property type="entry name" value="PYRROLINE-5-CARBOXYLATE REDUCTASE 3"/>
    <property type="match status" value="1"/>
</dbReference>
<evidence type="ECO:0000256" key="3">
    <source>
        <dbReference type="ARBA" id="ARBA00023002"/>
    </source>
</evidence>
<sequence>MKIACIGTGAMGGAIMRAICKKYNAGDITVTDKNSEMGKKFAEETGAVFAGSNEDAIKGADYIFIAVKPQFLKDVFDEIKDKITGKQVVISMAAGVKIEKLESFAPKARFIRMMPNVCAQIGEAMTAVTSGASVTAEEFEEAKQILSAAGKVEAVPEKLMDCVTAVSGSGPAFVFMFIEALADAAVRCGMPRSQAYTYAAQTVKGSAALVLETKNHPAVLKDSVCSPAGTTIEGVAALESNGFRNAVIQAVTVAYEKSVNLGK</sequence>
<dbReference type="OrthoDB" id="9805754at2"/>
<dbReference type="STRING" id="261392.SAMN02745149_00271"/>
<dbReference type="FunFam" id="1.10.3730.10:FF:000001">
    <property type="entry name" value="Pyrroline-5-carboxylate reductase"/>
    <property type="match status" value="1"/>
</dbReference>
<dbReference type="EC" id="1.5.1.2" evidence="4 5"/>
<dbReference type="Gene3D" id="1.10.3730.10">
    <property type="entry name" value="ProC C-terminal domain-like"/>
    <property type="match status" value="1"/>
</dbReference>
<dbReference type="AlphaFoldDB" id="A0A1T4JI84"/>
<keyword evidence="4 7" id="KW-0028">Amino-acid biosynthesis</keyword>
<dbReference type="PANTHER" id="PTHR11645">
    <property type="entry name" value="PYRROLINE-5-CARBOXYLATE REDUCTASE"/>
    <property type="match status" value="1"/>
</dbReference>
<dbReference type="GO" id="GO:0005737">
    <property type="term" value="C:cytoplasm"/>
    <property type="evidence" value="ECO:0007669"/>
    <property type="project" value="UniProtKB-SubCell"/>
</dbReference>
<dbReference type="Gene3D" id="3.40.50.720">
    <property type="entry name" value="NAD(P)-binding Rossmann-like Domain"/>
    <property type="match status" value="1"/>
</dbReference>
<comment type="function">
    <text evidence="4">Catalyzes the reduction of 1-pyrroline-5-carboxylate (PCA) to L-proline.</text>
</comment>
<keyword evidence="2 4" id="KW-0521">NADP</keyword>
<feature type="binding site" evidence="6">
    <location>
        <begin position="6"/>
        <end position="11"/>
    </location>
    <ligand>
        <name>NADP(+)</name>
        <dbReference type="ChEBI" id="CHEBI:58349"/>
    </ligand>
</feature>
<evidence type="ECO:0000313" key="11">
    <source>
        <dbReference type="Proteomes" id="UP000190423"/>
    </source>
</evidence>
<dbReference type="HAMAP" id="MF_01925">
    <property type="entry name" value="P5C_reductase"/>
    <property type="match status" value="1"/>
</dbReference>
<feature type="domain" description="Pyrroline-5-carboxylate reductase dimerisation" evidence="9">
    <location>
        <begin position="157"/>
        <end position="260"/>
    </location>
</feature>
<feature type="binding site" evidence="6">
    <location>
        <position position="53"/>
    </location>
    <ligand>
        <name>NADPH</name>
        <dbReference type="ChEBI" id="CHEBI:57783"/>
    </ligand>
</feature>
<keyword evidence="4 7" id="KW-0641">Proline biosynthesis</keyword>
<dbReference type="NCBIfam" id="TIGR00112">
    <property type="entry name" value="proC"/>
    <property type="match status" value="1"/>
</dbReference>
<accession>A0A1T4JI84</accession>
<feature type="domain" description="Pyrroline-5-carboxylate reductase catalytic N-terminal" evidence="8">
    <location>
        <begin position="2"/>
        <end position="95"/>
    </location>
</feature>
<dbReference type="RefSeq" id="WP_078932179.1">
    <property type="nucleotide sequence ID" value="NZ_FUWG01000002.1"/>
</dbReference>
<dbReference type="Pfam" id="PF03807">
    <property type="entry name" value="F420_oxidored"/>
    <property type="match status" value="1"/>
</dbReference>
<comment type="catalytic activity">
    <reaction evidence="4 7">
        <text>L-proline + NADP(+) = (S)-1-pyrroline-5-carboxylate + NADPH + 2 H(+)</text>
        <dbReference type="Rhea" id="RHEA:14109"/>
        <dbReference type="ChEBI" id="CHEBI:15378"/>
        <dbReference type="ChEBI" id="CHEBI:17388"/>
        <dbReference type="ChEBI" id="CHEBI:57783"/>
        <dbReference type="ChEBI" id="CHEBI:58349"/>
        <dbReference type="ChEBI" id="CHEBI:60039"/>
        <dbReference type="EC" id="1.5.1.2"/>
    </reaction>
</comment>
<dbReference type="InterPro" id="IPR036291">
    <property type="entry name" value="NAD(P)-bd_dom_sf"/>
</dbReference>
<dbReference type="InterPro" id="IPR028939">
    <property type="entry name" value="P5C_Rdtase_cat_N"/>
</dbReference>
<organism evidence="10 11">
    <name type="scientific">Treponema porcinum</name>
    <dbReference type="NCBI Taxonomy" id="261392"/>
    <lineage>
        <taxon>Bacteria</taxon>
        <taxon>Pseudomonadati</taxon>
        <taxon>Spirochaetota</taxon>
        <taxon>Spirochaetia</taxon>
        <taxon>Spirochaetales</taxon>
        <taxon>Treponemataceae</taxon>
        <taxon>Treponema</taxon>
    </lineage>
</organism>
<keyword evidence="3 4" id="KW-0560">Oxidoreductase</keyword>